<feature type="transmembrane region" description="Helical" evidence="6">
    <location>
        <begin position="645"/>
        <end position="666"/>
    </location>
</feature>
<feature type="transmembrane region" description="Helical" evidence="6">
    <location>
        <begin position="460"/>
        <end position="479"/>
    </location>
</feature>
<feature type="transmembrane region" description="Helical" evidence="6">
    <location>
        <begin position="390"/>
        <end position="413"/>
    </location>
</feature>
<feature type="transmembrane region" description="Helical" evidence="6">
    <location>
        <begin position="817"/>
        <end position="837"/>
    </location>
</feature>
<protein>
    <recommendedName>
        <fullName evidence="8">Plastidal glycolate/glycerate translocator 1</fullName>
    </recommendedName>
</protein>
<evidence type="ECO:0000256" key="3">
    <source>
        <dbReference type="ARBA" id="ARBA00022989"/>
    </source>
</evidence>
<feature type="transmembrane region" description="Helical" evidence="6">
    <location>
        <begin position="843"/>
        <end position="864"/>
    </location>
</feature>
<dbReference type="EMBL" id="KB020836">
    <property type="protein sequence ID" value="ELA29708.1"/>
    <property type="molecule type" value="Genomic_DNA"/>
</dbReference>
<evidence type="ECO:0000256" key="4">
    <source>
        <dbReference type="ARBA" id="ARBA00023136"/>
    </source>
</evidence>
<dbReference type="Pfam" id="PF04172">
    <property type="entry name" value="LrgB"/>
    <property type="match status" value="1"/>
</dbReference>
<dbReference type="InterPro" id="IPR007300">
    <property type="entry name" value="CidB/LrgB"/>
</dbReference>
<feature type="transmembrane region" description="Helical" evidence="6">
    <location>
        <begin position="728"/>
        <end position="747"/>
    </location>
</feature>
<dbReference type="AlphaFoldDB" id="L2FVD9"/>
<dbReference type="PANTHER" id="PTHR30249:SF0">
    <property type="entry name" value="PLASTIDAL GLYCOLATE_GLYCERATE TRANSLOCATOR 1, CHLOROPLASTIC"/>
    <property type="match status" value="1"/>
</dbReference>
<dbReference type="HOGENOM" id="CLU_328177_0_0_1"/>
<evidence type="ECO:0000256" key="5">
    <source>
        <dbReference type="SAM" id="MobiDB-lite"/>
    </source>
</evidence>
<evidence type="ECO:0000313" key="7">
    <source>
        <dbReference type="EMBL" id="ELA29708.1"/>
    </source>
</evidence>
<sequence>MANKTQSAGQSSSNTSSSNGSHAVSAAAAAADADEAAPVSNAASLSTAGSEEQTEPLSTFHLFPRLPPEIKNMILESAVNYSPAVVHARCILHGSGPGPKTSTSGVVKFQASHFTKTSEFKELMKLSGAIPDFKSFIEHKFGARFESLRGNVHLALRGNQDILALDMRLGVVMMNWGIRATELSRRHNAYGIHEPGIRNIGIYFNDQKCKSLECRVRCWPHVTNDSREHLNVPFCSFELAMFSKNFSHIQNVFVFVVLKPNHFVRHHQTTEVTIDEVKEWVRQRQGEARQKNLAVFHDQQRTWVEIENVKGVNDQLVRPITEVFNLLKQTKSVFNMRHSNIKDSVVSRQDAILQSAPKLLISWLYVPFGIMAMLAACFGVSVIFQTVGVSFPASVACLILLFFGLLLSELVLGNHKTKAIVAVIDVPAGWSLRWINVFFTPSFIMLPLSPSIGIIEVMKIIAVFIIGFVIMMALAAYLTRGLQLLLGSSKRALTERAEEMGNETDEIPLADTPPRTDSIPGSRTISAAPSSLSLNTIAPPPTSQNATHNFLPATNSPLRASDNEDETLTIQNTSLPPQVPLPMPRAQLWAAYICAHLDVAIYAAIFLFVGFPVYYATGYGMPLHLSLIILIYMAAASIPANWRQYLHPVLVSSLFSVLSIWALAAIRGDTLPTTLQAFRTGANYTYLWLHTHSGRLPGAGDMFSTVLDASIVSLALPMYQYRRELKQHFVAIVLPNIVMSIGCLFSYPKICYAIGISAERSLAFASRSLTLALALPATENLGGDSNTVAAIAIMSGIVGVLVGQRMLGWFKIPEDDYITRGVTLGANSSAIATALLLRTDPRAAALSSLSMSLFGTITVLFTSIPPIASVIKSLVT</sequence>
<evidence type="ECO:0000256" key="1">
    <source>
        <dbReference type="ARBA" id="ARBA00004141"/>
    </source>
</evidence>
<feature type="transmembrane region" description="Helical" evidence="6">
    <location>
        <begin position="621"/>
        <end position="638"/>
    </location>
</feature>
<evidence type="ECO:0000256" key="6">
    <source>
        <dbReference type="SAM" id="Phobius"/>
    </source>
</evidence>
<proteinExistence type="predicted"/>
<keyword evidence="3 6" id="KW-1133">Transmembrane helix</keyword>
<keyword evidence="2 6" id="KW-0812">Transmembrane</keyword>
<organism evidence="7">
    <name type="scientific">Colletotrichum fructicola (strain Nara gc5)</name>
    <name type="common">Anthracnose fungus</name>
    <name type="synonym">Colletotrichum gloeosporioides (strain Nara gc5)</name>
    <dbReference type="NCBI Taxonomy" id="1213859"/>
    <lineage>
        <taxon>Eukaryota</taxon>
        <taxon>Fungi</taxon>
        <taxon>Dikarya</taxon>
        <taxon>Ascomycota</taxon>
        <taxon>Pezizomycotina</taxon>
        <taxon>Sordariomycetes</taxon>
        <taxon>Hypocreomycetidae</taxon>
        <taxon>Glomerellales</taxon>
        <taxon>Glomerellaceae</taxon>
        <taxon>Colletotrichum</taxon>
        <taxon>Colletotrichum gloeosporioides species complex</taxon>
    </lineage>
</organism>
<comment type="subcellular location">
    <subcellularLocation>
        <location evidence="1">Membrane</location>
        <topology evidence="1">Multi-pass membrane protein</topology>
    </subcellularLocation>
</comment>
<dbReference type="PANTHER" id="PTHR30249">
    <property type="entry name" value="PUTATIVE SEROTONIN TRANSPORTER"/>
    <property type="match status" value="1"/>
</dbReference>
<reference evidence="7" key="1">
    <citation type="submission" date="2012-08" db="EMBL/GenBank/DDBJ databases">
        <title>Genome analysis of Colletotrichum orbiculare and Colletotrichum fructicola.</title>
        <authorList>
            <person name="Gan P.H.P."/>
            <person name="Ikeda K."/>
            <person name="Irieda H."/>
            <person name="Narusaka M."/>
            <person name="O'Connell R.J."/>
            <person name="Narusaka Y."/>
            <person name="Takano Y."/>
            <person name="Kubo Y."/>
            <person name="Shirasu K."/>
        </authorList>
    </citation>
    <scope>NUCLEOTIDE SEQUENCE</scope>
    <source>
        <strain evidence="7">Nara gc5</strain>
    </source>
</reference>
<keyword evidence="4 6" id="KW-0472">Membrane</keyword>
<feature type="region of interest" description="Disordered" evidence="5">
    <location>
        <begin position="496"/>
        <end position="521"/>
    </location>
</feature>
<feature type="transmembrane region" description="Helical" evidence="6">
    <location>
        <begin position="434"/>
        <end position="454"/>
    </location>
</feature>
<dbReference type="GO" id="GO:0016020">
    <property type="term" value="C:membrane"/>
    <property type="evidence" value="ECO:0007669"/>
    <property type="project" value="UniProtKB-SubCell"/>
</dbReference>
<feature type="transmembrane region" description="Helical" evidence="6">
    <location>
        <begin position="363"/>
        <end position="384"/>
    </location>
</feature>
<evidence type="ECO:0000256" key="2">
    <source>
        <dbReference type="ARBA" id="ARBA00022692"/>
    </source>
</evidence>
<feature type="transmembrane region" description="Helical" evidence="6">
    <location>
        <begin position="589"/>
        <end position="615"/>
    </location>
</feature>
<feature type="region of interest" description="Disordered" evidence="5">
    <location>
        <begin position="1"/>
        <end position="60"/>
    </location>
</feature>
<feature type="transmembrane region" description="Helical" evidence="6">
    <location>
        <begin position="788"/>
        <end position="810"/>
    </location>
</feature>
<feature type="compositionally biased region" description="Polar residues" evidence="5">
    <location>
        <begin position="45"/>
        <end position="57"/>
    </location>
</feature>
<name>L2FVD9_COLFN</name>
<accession>L2FVD9</accession>
<feature type="compositionally biased region" description="Low complexity" evidence="5">
    <location>
        <begin position="1"/>
        <end position="44"/>
    </location>
</feature>
<gene>
    <name evidence="7" type="ORF">CGGC5_1155</name>
</gene>
<evidence type="ECO:0008006" key="8">
    <source>
        <dbReference type="Google" id="ProtNLM"/>
    </source>
</evidence>